<dbReference type="Proteomes" id="UP000245263">
    <property type="component" value="Chromosome 1"/>
</dbReference>
<evidence type="ECO:0000313" key="2">
    <source>
        <dbReference type="Proteomes" id="UP000245263"/>
    </source>
</evidence>
<gene>
    <name evidence="1" type="ORF">LPTSP3_g31040</name>
</gene>
<organism evidence="1 2">
    <name type="scientific">Leptospira kobayashii</name>
    <dbReference type="NCBI Taxonomy" id="1917830"/>
    <lineage>
        <taxon>Bacteria</taxon>
        <taxon>Pseudomonadati</taxon>
        <taxon>Spirochaetota</taxon>
        <taxon>Spirochaetia</taxon>
        <taxon>Leptospirales</taxon>
        <taxon>Leptospiraceae</taxon>
        <taxon>Leptospira</taxon>
    </lineage>
</organism>
<accession>A0ABM7UMA3</accession>
<evidence type="ECO:0000313" key="1">
    <source>
        <dbReference type="EMBL" id="BDA80174.1"/>
    </source>
</evidence>
<dbReference type="RefSeq" id="WP_109020922.1">
    <property type="nucleotide sequence ID" value="NZ_AP025028.1"/>
</dbReference>
<reference evidence="1 2" key="1">
    <citation type="submission" date="2021-08" db="EMBL/GenBank/DDBJ databases">
        <title>Complete genome sequence of Leptospira kobayashii strain E30.</title>
        <authorList>
            <person name="Nakao R."/>
            <person name="Nakamura S."/>
            <person name="Masuzawa T."/>
            <person name="Koizumi N."/>
        </authorList>
    </citation>
    <scope>NUCLEOTIDE SEQUENCE [LARGE SCALE GENOMIC DNA]</scope>
    <source>
        <strain evidence="1 2">E30</strain>
    </source>
</reference>
<keyword evidence="2" id="KW-1185">Reference proteome</keyword>
<name>A0ABM7UMA3_9LEPT</name>
<dbReference type="EMBL" id="AP025028">
    <property type="protein sequence ID" value="BDA80174.1"/>
    <property type="molecule type" value="Genomic_DNA"/>
</dbReference>
<protein>
    <recommendedName>
        <fullName evidence="3">Lipoprotein</fullName>
    </recommendedName>
</protein>
<evidence type="ECO:0008006" key="3">
    <source>
        <dbReference type="Google" id="ProtNLM"/>
    </source>
</evidence>
<proteinExistence type="predicted"/>
<sequence>MRKTIIFTIYSFVILATSGISAQLKPILENEIISDAYLNPLINEKGFHWNIRIKSKIEKQFFLKITEIRNNETYEILNSKVNLKLGENKLESEFLDIKQFNWIFEDTDAQLFFSLTLENESKKNSYILNIPVTIQQTELSDLRRSSALFLNVDEKIRPINIYYNFDGRRWSIVNHRNENNNIFYEFYPFPSIPQYSIELFQVFRYMYIENEKFNNAIKDKKLFFQQLISQSKSTCKGFESKILKEDKENLYFEYSVESCNGSKPASYYGRYLVSKKSTVLFIFIYFESEIPKLQKEIYQIGLEKQSNNY</sequence>